<dbReference type="RefSeq" id="XP_024737842.1">
    <property type="nucleotide sequence ID" value="XM_024882984.1"/>
</dbReference>
<organism evidence="1 2">
    <name type="scientific">Hyaloscypha bicolor E</name>
    <dbReference type="NCBI Taxonomy" id="1095630"/>
    <lineage>
        <taxon>Eukaryota</taxon>
        <taxon>Fungi</taxon>
        <taxon>Dikarya</taxon>
        <taxon>Ascomycota</taxon>
        <taxon>Pezizomycotina</taxon>
        <taxon>Leotiomycetes</taxon>
        <taxon>Helotiales</taxon>
        <taxon>Hyaloscyphaceae</taxon>
        <taxon>Hyaloscypha</taxon>
        <taxon>Hyaloscypha bicolor</taxon>
    </lineage>
</organism>
<evidence type="ECO:0000313" key="1">
    <source>
        <dbReference type="EMBL" id="PMD60938.1"/>
    </source>
</evidence>
<accession>A0A2J6TD89</accession>
<protein>
    <submittedName>
        <fullName evidence="1">Uncharacterized protein</fullName>
    </submittedName>
</protein>
<reference evidence="1 2" key="1">
    <citation type="submission" date="2016-04" db="EMBL/GenBank/DDBJ databases">
        <title>A degradative enzymes factory behind the ericoid mycorrhizal symbiosis.</title>
        <authorList>
            <consortium name="DOE Joint Genome Institute"/>
            <person name="Martino E."/>
            <person name="Morin E."/>
            <person name="Grelet G."/>
            <person name="Kuo A."/>
            <person name="Kohler A."/>
            <person name="Daghino S."/>
            <person name="Barry K."/>
            <person name="Choi C."/>
            <person name="Cichocki N."/>
            <person name="Clum A."/>
            <person name="Copeland A."/>
            <person name="Hainaut M."/>
            <person name="Haridas S."/>
            <person name="Labutti K."/>
            <person name="Lindquist E."/>
            <person name="Lipzen A."/>
            <person name="Khouja H.-R."/>
            <person name="Murat C."/>
            <person name="Ohm R."/>
            <person name="Olson A."/>
            <person name="Spatafora J."/>
            <person name="Veneault-Fourrey C."/>
            <person name="Henrissat B."/>
            <person name="Grigoriev I."/>
            <person name="Martin F."/>
            <person name="Perotto S."/>
        </authorList>
    </citation>
    <scope>NUCLEOTIDE SEQUENCE [LARGE SCALE GENOMIC DNA]</scope>
    <source>
        <strain evidence="1 2">E</strain>
    </source>
</reference>
<dbReference type="EMBL" id="KZ613787">
    <property type="protein sequence ID" value="PMD60938.1"/>
    <property type="molecule type" value="Genomic_DNA"/>
</dbReference>
<dbReference type="OrthoDB" id="5376804at2759"/>
<keyword evidence="2" id="KW-1185">Reference proteome</keyword>
<name>A0A2J6TD89_9HELO</name>
<dbReference type="InParanoid" id="A0A2J6TD89"/>
<dbReference type="Proteomes" id="UP000235371">
    <property type="component" value="Unassembled WGS sequence"/>
</dbReference>
<sequence>MNQDPRFQTSLRGLISQNLDALGWLRDSESLGGPFTAIDCAIWFCVQGYTVSVTNNILSQDISQIYSKARWTSDVVVIDGLPETPGGTALTSESPIHVGRTYGVSVSALDGLAAGIRHLIFGVVEELPGGYRYSGSTFLPAFYQSDSVEHVLGNLATSLTNHIRQSGSSATKKRNS</sequence>
<evidence type="ECO:0000313" key="2">
    <source>
        <dbReference type="Proteomes" id="UP000235371"/>
    </source>
</evidence>
<proteinExistence type="predicted"/>
<gene>
    <name evidence="1" type="ORF">K444DRAFT_628964</name>
</gene>
<dbReference type="GeneID" id="36591061"/>
<dbReference type="AlphaFoldDB" id="A0A2J6TD89"/>